<feature type="compositionally biased region" description="Polar residues" evidence="1">
    <location>
        <begin position="18"/>
        <end position="27"/>
    </location>
</feature>
<proteinExistence type="predicted"/>
<reference evidence="2 3" key="1">
    <citation type="submission" date="2018-06" db="EMBL/GenBank/DDBJ databases">
        <authorList>
            <consortium name="Pathogen Informatics"/>
            <person name="Doyle S."/>
        </authorList>
    </citation>
    <scope>NUCLEOTIDE SEQUENCE [LARGE SCALE GENOMIC DNA]</scope>
    <source>
        <strain evidence="2 3">NCTC11190</strain>
    </source>
</reference>
<organism evidence="2 3">
    <name type="scientific">Rikenella microfusus</name>
    <dbReference type="NCBI Taxonomy" id="28139"/>
    <lineage>
        <taxon>Bacteria</taxon>
        <taxon>Pseudomonadati</taxon>
        <taxon>Bacteroidota</taxon>
        <taxon>Bacteroidia</taxon>
        <taxon>Bacteroidales</taxon>
        <taxon>Rikenellaceae</taxon>
        <taxon>Rikenella</taxon>
    </lineage>
</organism>
<keyword evidence="3" id="KW-1185">Reference proteome</keyword>
<feature type="region of interest" description="Disordered" evidence="1">
    <location>
        <begin position="1"/>
        <end position="28"/>
    </location>
</feature>
<sequence length="201" mass="22732">MMKKKENPDILPYKQRVGGSNPSAPTDQNKKPLLKEWFFVFRQCLQICLRKALRKTKNNLQIEFCLALSPWTEPSGKTKPAAAGNPSAPTVDWLKVTLLRSVTFCWRLYTTLHKLPDTPVSALRRTAFSRREGAARAEKLPECKVYTYLFVLPVAGGSCQNSDDPNRSPRNNFVFCSVNILSESDKGRSPYPVRWSLNTAP</sequence>
<name>A0A379MQJ6_9BACT</name>
<dbReference type="EMBL" id="UGVL01000001">
    <property type="protein sequence ID" value="SUE33150.1"/>
    <property type="molecule type" value="Genomic_DNA"/>
</dbReference>
<dbReference type="AlphaFoldDB" id="A0A379MQJ6"/>
<evidence type="ECO:0000313" key="3">
    <source>
        <dbReference type="Proteomes" id="UP000255233"/>
    </source>
</evidence>
<accession>A0A379MQJ6</accession>
<dbReference type="STRING" id="880526.GCA_000427365_01095"/>
<protein>
    <submittedName>
        <fullName evidence="2">Uncharacterized protein</fullName>
    </submittedName>
</protein>
<evidence type="ECO:0000313" key="2">
    <source>
        <dbReference type="EMBL" id="SUE33150.1"/>
    </source>
</evidence>
<dbReference type="Proteomes" id="UP000255233">
    <property type="component" value="Unassembled WGS sequence"/>
</dbReference>
<evidence type="ECO:0000256" key="1">
    <source>
        <dbReference type="SAM" id="MobiDB-lite"/>
    </source>
</evidence>
<gene>
    <name evidence="2" type="ORF">NCTC11190_00347</name>
</gene>